<accession>A0ABW8N4I0</accession>
<feature type="transmembrane region" description="Helical" evidence="2">
    <location>
        <begin position="307"/>
        <end position="328"/>
    </location>
</feature>
<gene>
    <name evidence="4" type="ORF">ABIA52_001464</name>
</gene>
<evidence type="ECO:0000259" key="3">
    <source>
        <dbReference type="Pfam" id="PF25231"/>
    </source>
</evidence>
<feature type="region of interest" description="Disordered" evidence="1">
    <location>
        <begin position="1"/>
        <end position="92"/>
    </location>
</feature>
<feature type="transmembrane region" description="Helical" evidence="2">
    <location>
        <begin position="255"/>
        <end position="276"/>
    </location>
</feature>
<feature type="transmembrane region" description="Helical" evidence="2">
    <location>
        <begin position="169"/>
        <end position="199"/>
    </location>
</feature>
<organism evidence="4 5">
    <name type="scientific">Paenarthrobacter histidinolovorans</name>
    <dbReference type="NCBI Taxonomy" id="43664"/>
    <lineage>
        <taxon>Bacteria</taxon>
        <taxon>Bacillati</taxon>
        <taxon>Actinomycetota</taxon>
        <taxon>Actinomycetes</taxon>
        <taxon>Micrococcales</taxon>
        <taxon>Micrococcaceae</taxon>
        <taxon>Paenarthrobacter</taxon>
    </lineage>
</organism>
<feature type="domain" description="DUF7847" evidence="3">
    <location>
        <begin position="165"/>
        <end position="378"/>
    </location>
</feature>
<reference evidence="4 5" key="1">
    <citation type="submission" date="2024-10" db="EMBL/GenBank/DDBJ databases">
        <title>Novel secondary metabolite-producing bacteria for plant disease control.</title>
        <authorList>
            <person name="Chevrette M."/>
        </authorList>
    </citation>
    <scope>NUCLEOTIDE SEQUENCE [LARGE SCALE GENOMIC DNA]</scope>
    <source>
        <strain evidence="4 5">J30 TE3557</strain>
    </source>
</reference>
<sequence>MSQPDHGHRPPPGGQPAWENQPPHGMPPGGQMPDGQMPGGQIPGGQPAWGNQPQWGGPSVWPAPPGQGQNWQGAPGPAWPPGPPYGQPQYIAPPKPGVIPLRPLQFGEILDGSFQTIRRNAASMFGSALIVQALGAVVIGVISVLMVQMTVSLESVDSRADFAEAMGPIFALMAGALGVSLLLGFLGSVLQGVLAVPVARSVLNRRTGFKQMWKLAGKRILRLLGVAGLLTIGGILALAAVVGIAVLLLTAMGPGALLIVLPLGLGSVVVFLWIGLKLMLAPAVIVVEQTGVYDGLLRSWQLTKNNWWRIFGITLVVTLMLGIIAQVVQIPASLAAGLISGTVAPHPDAETTTSMLVITTVISTAIQALVGSVTFAFQSSVSALLYMDLRMRRDGLDVELMRMLETGADPDGVPGGPSAAPGPVGWPQV</sequence>
<comment type="caution">
    <text evidence="4">The sequence shown here is derived from an EMBL/GenBank/DDBJ whole genome shotgun (WGS) entry which is preliminary data.</text>
</comment>
<feature type="transmembrane region" description="Helical" evidence="2">
    <location>
        <begin position="220"/>
        <end position="249"/>
    </location>
</feature>
<keyword evidence="2" id="KW-0472">Membrane</keyword>
<dbReference type="RefSeq" id="WP_404594030.1">
    <property type="nucleotide sequence ID" value="NZ_JBIYEW010000003.1"/>
</dbReference>
<name>A0ABW8N4I0_9MICC</name>
<evidence type="ECO:0000313" key="5">
    <source>
        <dbReference type="Proteomes" id="UP001620520"/>
    </source>
</evidence>
<evidence type="ECO:0000313" key="4">
    <source>
        <dbReference type="EMBL" id="MFK4638575.1"/>
    </source>
</evidence>
<dbReference type="Proteomes" id="UP001620520">
    <property type="component" value="Unassembled WGS sequence"/>
</dbReference>
<dbReference type="InterPro" id="IPR057169">
    <property type="entry name" value="DUF7847"/>
</dbReference>
<proteinExistence type="predicted"/>
<feature type="region of interest" description="Disordered" evidence="1">
    <location>
        <begin position="407"/>
        <end position="429"/>
    </location>
</feature>
<keyword evidence="2" id="KW-0812">Transmembrane</keyword>
<keyword evidence="5" id="KW-1185">Reference proteome</keyword>
<feature type="transmembrane region" description="Helical" evidence="2">
    <location>
        <begin position="355"/>
        <end position="386"/>
    </location>
</feature>
<evidence type="ECO:0000256" key="2">
    <source>
        <dbReference type="SAM" id="Phobius"/>
    </source>
</evidence>
<feature type="compositionally biased region" description="Pro residues" evidence="1">
    <location>
        <begin position="77"/>
        <end position="92"/>
    </location>
</feature>
<feature type="transmembrane region" description="Helical" evidence="2">
    <location>
        <begin position="128"/>
        <end position="149"/>
    </location>
</feature>
<dbReference type="EMBL" id="JBIYEW010000003">
    <property type="protein sequence ID" value="MFK4638575.1"/>
    <property type="molecule type" value="Genomic_DNA"/>
</dbReference>
<protein>
    <submittedName>
        <fullName evidence="4">MFS family permease</fullName>
    </submittedName>
</protein>
<evidence type="ECO:0000256" key="1">
    <source>
        <dbReference type="SAM" id="MobiDB-lite"/>
    </source>
</evidence>
<dbReference type="Pfam" id="PF25231">
    <property type="entry name" value="DUF7847"/>
    <property type="match status" value="1"/>
</dbReference>
<keyword evidence="2" id="KW-1133">Transmembrane helix</keyword>